<evidence type="ECO:0000259" key="4">
    <source>
        <dbReference type="Pfam" id="PF26355"/>
    </source>
</evidence>
<name>A0ABY5LUK6_9CYAN</name>
<dbReference type="PANTHER" id="PTHR23150">
    <property type="entry name" value="SULFATASE MODIFYING FACTOR 1, 2"/>
    <property type="match status" value="1"/>
</dbReference>
<keyword evidence="6" id="KW-1185">Reference proteome</keyword>
<reference evidence="5" key="1">
    <citation type="submission" date="2022-06" db="EMBL/GenBank/DDBJ databases">
        <title>Nostosin G and Spiroidesin B from the Cyanobacterium Dolichospermum sp. NIES-1697.</title>
        <authorList>
            <person name="Phan C.-S."/>
            <person name="Mehjabin J.J."/>
            <person name="Anas A.R.J."/>
            <person name="Hayasaka M."/>
            <person name="Onoki R."/>
            <person name="Wang J."/>
            <person name="Umezawa T."/>
            <person name="Washio K."/>
            <person name="Morikawa M."/>
            <person name="Okino T."/>
        </authorList>
    </citation>
    <scope>NUCLEOTIDE SEQUENCE</scope>
    <source>
        <strain evidence="5">NIES-1697</strain>
    </source>
</reference>
<dbReference type="NCBIfam" id="NF041121">
    <property type="entry name" value="SAV_2336_NTERM"/>
    <property type="match status" value="1"/>
</dbReference>
<evidence type="ECO:0000313" key="5">
    <source>
        <dbReference type="EMBL" id="UUO15652.1"/>
    </source>
</evidence>
<dbReference type="Proteomes" id="UP001057561">
    <property type="component" value="Chromosome"/>
</dbReference>
<evidence type="ECO:0000259" key="3">
    <source>
        <dbReference type="Pfam" id="PF17882"/>
    </source>
</evidence>
<evidence type="ECO:0000313" key="6">
    <source>
        <dbReference type="Proteomes" id="UP001057561"/>
    </source>
</evidence>
<gene>
    <name evidence="5" type="ORF">NG743_00895</name>
</gene>
<feature type="region of interest" description="Disordered" evidence="1">
    <location>
        <begin position="40"/>
        <end position="88"/>
    </location>
</feature>
<feature type="domain" description="vWA-MoxR associated protein N-terminal HTH" evidence="4">
    <location>
        <begin position="710"/>
        <end position="797"/>
    </location>
</feature>
<dbReference type="EMBL" id="CP099464">
    <property type="protein sequence ID" value="UUO15652.1"/>
    <property type="molecule type" value="Genomic_DNA"/>
</dbReference>
<dbReference type="InterPro" id="IPR051043">
    <property type="entry name" value="Sulfatase_Mod_Factor_Kinase"/>
</dbReference>
<dbReference type="SUPFAM" id="SSF56436">
    <property type="entry name" value="C-type lectin-like"/>
    <property type="match status" value="1"/>
</dbReference>
<protein>
    <submittedName>
        <fullName evidence="5">SUMF1/EgtB/PvdO family nonheme iron enzyme</fullName>
    </submittedName>
</protein>
<feature type="compositionally biased region" description="Polar residues" evidence="1">
    <location>
        <begin position="40"/>
        <end position="72"/>
    </location>
</feature>
<dbReference type="InterPro" id="IPR042095">
    <property type="entry name" value="SUMF_sf"/>
</dbReference>
<dbReference type="RefSeq" id="WP_257121289.1">
    <property type="nucleotide sequence ID" value="NZ_CP099464.1"/>
</dbReference>
<dbReference type="InterPro" id="IPR016187">
    <property type="entry name" value="CTDL_fold"/>
</dbReference>
<evidence type="ECO:0000259" key="2">
    <source>
        <dbReference type="Pfam" id="PF03781"/>
    </source>
</evidence>
<proteinExistence type="predicted"/>
<accession>A0ABY5LUK6</accession>
<dbReference type="InterPro" id="IPR058651">
    <property type="entry name" value="HTH_VMAP-M9"/>
</dbReference>
<dbReference type="Gene3D" id="3.90.1580.10">
    <property type="entry name" value="paralog of FGE (formylglycine-generating enzyme)"/>
    <property type="match status" value="1"/>
</dbReference>
<evidence type="ECO:0000256" key="1">
    <source>
        <dbReference type="SAM" id="MobiDB-lite"/>
    </source>
</evidence>
<dbReference type="InterPro" id="IPR047738">
    <property type="entry name" value="SAV_2336-like_N"/>
</dbReference>
<dbReference type="InterPro" id="IPR005532">
    <property type="entry name" value="SUMF_dom"/>
</dbReference>
<feature type="domain" description="OAA-family lectin sugar binding" evidence="3">
    <location>
        <begin position="598"/>
        <end position="663"/>
    </location>
</feature>
<organism evidence="5 6">
    <name type="scientific">Dolichospermum heterosporum TAC447</name>
    <dbReference type="NCBI Taxonomy" id="747523"/>
    <lineage>
        <taxon>Bacteria</taxon>
        <taxon>Bacillati</taxon>
        <taxon>Cyanobacteriota</taxon>
        <taxon>Cyanophyceae</taxon>
        <taxon>Nostocales</taxon>
        <taxon>Aphanizomenonaceae</taxon>
        <taxon>Dolichospermum</taxon>
        <taxon>Dolichospermum heterosporum</taxon>
    </lineage>
</organism>
<dbReference type="PANTHER" id="PTHR23150:SF19">
    <property type="entry name" value="FORMYLGLYCINE-GENERATING ENZYME"/>
    <property type="match status" value="1"/>
</dbReference>
<feature type="domain" description="Sulfatase-modifying factor enzyme-like" evidence="2">
    <location>
        <begin position="822"/>
        <end position="1065"/>
    </location>
</feature>
<dbReference type="Pfam" id="PF17882">
    <property type="entry name" value="SBD"/>
    <property type="match status" value="1"/>
</dbReference>
<dbReference type="Pfam" id="PF03781">
    <property type="entry name" value="FGE-sulfatase"/>
    <property type="match status" value="1"/>
</dbReference>
<dbReference type="InterPro" id="IPR040964">
    <property type="entry name" value="SBD"/>
</dbReference>
<sequence length="1072" mass="122371">MSRQFDQFITTLEKKLNLTGTEIAEILWLAQQTCTHVSVEKTTPQPNNDNAKNNQPENTPLQTPNNTQKSPQITPPIETQVPIYPKPSNDYPDSGLSINIPDVSSLPYPRKIAKALRSLIQYIAYGKAVLLNEKATVELMAELNGICIPILEPRRELKFDLLLVIDKSDSMIFWQRIIKELQKILKHYGIFRNIQIFGIFKDNQGKIYLKQGIAEKRYSPQKLIDPTGRRIIFIVSDCVSEIWRNGTAFNLLKIWGKHNIVAIVQMLPERMWLRTALSSGAMVQLNSSAYTVANRNLSIKEILIWDDINFDKSIKVPVFSLTPDSIETWSKMVICKGTIGAGGFAFSDIVKQEKQQEPQTQDIPQISLSNEERVYQFRISSSPLARNLVSLLASAPVINLPVVRLIQKNFLPQSEKIVHVIAEVFLGGILKPTKVITPDTHPDYVEYRFIDEEIRDIFLQDSLGMTSLKIINEISEYIAKQLGKNLKEFQALLKNPQELEKLKNEKNLQNLNFNYFATITAKVLKRLGGDHALFANEIEHSLLNHNNNQAFFQEFAGNYIWAVKENGTWQEQLEGLLITRYLLISPQGEVQFGSQLDVVTIQNLTVKEQTLSWTFDDNESAASIIFKINSEDNYFWEQHQTGKLFEGWLQYRNKGRIDFRGRFEAVYPPPTQEFTFKVKTIILIDDSINPQTFDFQVAVIKANQSSQSNSNNTLEQINEAVFNKIGKYLTDIEKQLLNGALENLTYKQIYNQIRELANCPKSEQQLSNSIAKPLWKVLTQIIGEKVTKSNLKSLINKWSAIDRYSAQATGFTQDLANDTQLEMMLIPGGTFIMGSPPEELEHKKNESPQHSVTVQPFFMGKYQVTQAQWRFVAQLPQVNKELNPDPSNFKGDNRPVEQVSWEDAVEFCDRLSQYTGRTYRLPSEAEWEYACRAGTTTPFHFGEMITTNLANYQGTDNEEYKWSGSYGSRPKGVYREETTAVGSFGVANNFGLYDMHGNVWEWCQDDWHSDYEGAPTDGSAWLSSEESSDRKLLRGGSWLNYPEHCRSAYRNGYDLDYDFIGFRVVCSGAART</sequence>
<dbReference type="Pfam" id="PF26355">
    <property type="entry name" value="HTH_VMAP-M9"/>
    <property type="match status" value="1"/>
</dbReference>